<reference evidence="1" key="1">
    <citation type="journal article" date="2019" name="bioRxiv">
        <title>The Genome of the Zebra Mussel, Dreissena polymorpha: A Resource for Invasive Species Research.</title>
        <authorList>
            <person name="McCartney M.A."/>
            <person name="Auch B."/>
            <person name="Kono T."/>
            <person name="Mallez S."/>
            <person name="Zhang Y."/>
            <person name="Obille A."/>
            <person name="Becker A."/>
            <person name="Abrahante J.E."/>
            <person name="Garbe J."/>
            <person name="Badalamenti J.P."/>
            <person name="Herman A."/>
            <person name="Mangelson H."/>
            <person name="Liachko I."/>
            <person name="Sullivan S."/>
            <person name="Sone E.D."/>
            <person name="Koren S."/>
            <person name="Silverstein K.A.T."/>
            <person name="Beckman K.B."/>
            <person name="Gohl D.M."/>
        </authorList>
    </citation>
    <scope>NUCLEOTIDE SEQUENCE</scope>
    <source>
        <strain evidence="1">Duluth1</strain>
        <tissue evidence="1">Whole animal</tissue>
    </source>
</reference>
<dbReference type="Proteomes" id="UP000828390">
    <property type="component" value="Unassembled WGS sequence"/>
</dbReference>
<evidence type="ECO:0000313" key="1">
    <source>
        <dbReference type="EMBL" id="KAH3737891.1"/>
    </source>
</evidence>
<protein>
    <submittedName>
        <fullName evidence="1">Uncharacterized protein</fullName>
    </submittedName>
</protein>
<sequence length="123" mass="14062">MEGLQNLRQKGAEIQPVIGEEMWKMFLKANRVPENDQGRWLVVAASQNRQVREKEDKKIFDLLFPETDNETDDDISSLSCCTQPLGPICINSDNMEKFGQNILNAFYITPNLAPGLQCLQRFD</sequence>
<dbReference type="EMBL" id="JAIWYP010000011">
    <property type="protein sequence ID" value="KAH3737891.1"/>
    <property type="molecule type" value="Genomic_DNA"/>
</dbReference>
<evidence type="ECO:0000313" key="2">
    <source>
        <dbReference type="Proteomes" id="UP000828390"/>
    </source>
</evidence>
<comment type="caution">
    <text evidence="1">The sequence shown here is derived from an EMBL/GenBank/DDBJ whole genome shotgun (WGS) entry which is preliminary data.</text>
</comment>
<organism evidence="1 2">
    <name type="scientific">Dreissena polymorpha</name>
    <name type="common">Zebra mussel</name>
    <name type="synonym">Mytilus polymorpha</name>
    <dbReference type="NCBI Taxonomy" id="45954"/>
    <lineage>
        <taxon>Eukaryota</taxon>
        <taxon>Metazoa</taxon>
        <taxon>Spiralia</taxon>
        <taxon>Lophotrochozoa</taxon>
        <taxon>Mollusca</taxon>
        <taxon>Bivalvia</taxon>
        <taxon>Autobranchia</taxon>
        <taxon>Heteroconchia</taxon>
        <taxon>Euheterodonta</taxon>
        <taxon>Imparidentia</taxon>
        <taxon>Neoheterodontei</taxon>
        <taxon>Myida</taxon>
        <taxon>Dreissenoidea</taxon>
        <taxon>Dreissenidae</taxon>
        <taxon>Dreissena</taxon>
    </lineage>
</organism>
<proteinExistence type="predicted"/>
<keyword evidence="2" id="KW-1185">Reference proteome</keyword>
<gene>
    <name evidence="1" type="ORF">DPMN_044489</name>
</gene>
<reference evidence="1" key="2">
    <citation type="submission" date="2020-11" db="EMBL/GenBank/DDBJ databases">
        <authorList>
            <person name="McCartney M.A."/>
            <person name="Auch B."/>
            <person name="Kono T."/>
            <person name="Mallez S."/>
            <person name="Becker A."/>
            <person name="Gohl D.M."/>
            <person name="Silverstein K.A.T."/>
            <person name="Koren S."/>
            <person name="Bechman K.B."/>
            <person name="Herman A."/>
            <person name="Abrahante J.E."/>
            <person name="Garbe J."/>
        </authorList>
    </citation>
    <scope>NUCLEOTIDE SEQUENCE</scope>
    <source>
        <strain evidence="1">Duluth1</strain>
        <tissue evidence="1">Whole animal</tissue>
    </source>
</reference>
<dbReference type="AlphaFoldDB" id="A0A9D4I0J6"/>
<accession>A0A9D4I0J6</accession>
<name>A0A9D4I0J6_DREPO</name>